<dbReference type="EMBL" id="SGSU01000034">
    <property type="protein sequence ID" value="RZG63801.1"/>
    <property type="molecule type" value="Genomic_DNA"/>
</dbReference>
<gene>
    <name evidence="1" type="ORF">EXE25_18500</name>
</gene>
<dbReference type="AlphaFoldDB" id="A0A4Q7ALD4"/>
<proteinExistence type="predicted"/>
<organism evidence="1 2">
    <name type="scientific">Acinetobacter bouvetii</name>
    <dbReference type="NCBI Taxonomy" id="202951"/>
    <lineage>
        <taxon>Bacteria</taxon>
        <taxon>Pseudomonadati</taxon>
        <taxon>Pseudomonadota</taxon>
        <taxon>Gammaproteobacteria</taxon>
        <taxon>Moraxellales</taxon>
        <taxon>Moraxellaceae</taxon>
        <taxon>Acinetobacter</taxon>
    </lineage>
</organism>
<reference evidence="1 2" key="1">
    <citation type="submission" date="2019-02" db="EMBL/GenBank/DDBJ databases">
        <title>The Batch Genome Submission of Acinetobacter spp. strains.</title>
        <authorList>
            <person name="Qin J."/>
            <person name="Hu Y."/>
            <person name="Ye H."/>
            <person name="Wei L."/>
            <person name="Feng Y."/>
            <person name="Zong Z."/>
        </authorList>
    </citation>
    <scope>NUCLEOTIDE SEQUENCE [LARGE SCALE GENOMIC DNA]</scope>
    <source>
        <strain evidence="1 2">WCHABo060081</strain>
    </source>
</reference>
<protein>
    <submittedName>
        <fullName evidence="1">Uncharacterized protein</fullName>
    </submittedName>
</protein>
<evidence type="ECO:0000313" key="2">
    <source>
        <dbReference type="Proteomes" id="UP000293483"/>
    </source>
</evidence>
<accession>A0A4Q7ALD4</accession>
<evidence type="ECO:0000313" key="1">
    <source>
        <dbReference type="EMBL" id="RZG63801.1"/>
    </source>
</evidence>
<sequence>MKSIQSQMPVEIAIPLLEPVRIYTAKELAAMPLSKMNEAIEAQEAYFVLEHTTKMGGQAITIRRLMQDGSKLFQVKEKSRTRYKINNEFVEPRIIRQLEKRGLVKLGG</sequence>
<name>A0A4Q7ALD4_9GAMM</name>
<dbReference type="RefSeq" id="WP_130148822.1">
    <property type="nucleotide sequence ID" value="NZ_SGSU01000034.1"/>
</dbReference>
<comment type="caution">
    <text evidence="1">The sequence shown here is derived from an EMBL/GenBank/DDBJ whole genome shotgun (WGS) entry which is preliminary data.</text>
</comment>
<dbReference type="Proteomes" id="UP000293483">
    <property type="component" value="Unassembled WGS sequence"/>
</dbReference>